<protein>
    <recommendedName>
        <fullName evidence="3">Restriction endonuclease</fullName>
    </recommendedName>
</protein>
<dbReference type="InterPro" id="IPR011335">
    <property type="entry name" value="Restrct_endonuc-II-like"/>
</dbReference>
<dbReference type="Gene3D" id="3.40.210.10">
    <property type="entry name" value="PVUII Endonuclease, subunit A"/>
    <property type="match status" value="1"/>
</dbReference>
<dbReference type="EMBL" id="BAAATJ010000011">
    <property type="protein sequence ID" value="GAA2399405.1"/>
    <property type="molecule type" value="Genomic_DNA"/>
</dbReference>
<proteinExistence type="predicted"/>
<dbReference type="Proteomes" id="UP001500058">
    <property type="component" value="Unassembled WGS sequence"/>
</dbReference>
<dbReference type="InterPro" id="IPR015306">
    <property type="entry name" value="Restrct_endonuc_II_PvuII"/>
</dbReference>
<comment type="caution">
    <text evidence="1">The sequence shown here is derived from an EMBL/GenBank/DDBJ whole genome shotgun (WGS) entry which is preliminary data.</text>
</comment>
<sequence length="218" mass="24740">MTDHQPTPSQRDSEDQGALLRPQGDIRKIVELGLQLQMRASERHIHNVFDDGGYKELLLLELFNLTKGGGRVGNDATDALGREYEIKTVARLNFKGERKKSLSITTEHTLTLDNIDRYRSVHLWIVAVFDQSTPEAIYEIHPSRLEPYFSQWEAALRKQIEIDSRRGGGARPHLNNPKIPLNFVARHGVRVWPPGGPDQVMLPSYVQEGLEEAQELAE</sequence>
<organism evidence="1 2">
    <name type="scientific">Streptomyces glaucosporus</name>
    <dbReference type="NCBI Taxonomy" id="284044"/>
    <lineage>
        <taxon>Bacteria</taxon>
        <taxon>Bacillati</taxon>
        <taxon>Actinomycetota</taxon>
        <taxon>Actinomycetes</taxon>
        <taxon>Kitasatosporales</taxon>
        <taxon>Streptomycetaceae</taxon>
        <taxon>Streptomyces</taxon>
    </lineage>
</organism>
<dbReference type="SUPFAM" id="SSF52980">
    <property type="entry name" value="Restriction endonuclease-like"/>
    <property type="match status" value="1"/>
</dbReference>
<evidence type="ECO:0000313" key="2">
    <source>
        <dbReference type="Proteomes" id="UP001500058"/>
    </source>
</evidence>
<reference evidence="1 2" key="1">
    <citation type="journal article" date="2019" name="Int. J. Syst. Evol. Microbiol.">
        <title>The Global Catalogue of Microorganisms (GCM) 10K type strain sequencing project: providing services to taxonomists for standard genome sequencing and annotation.</title>
        <authorList>
            <consortium name="The Broad Institute Genomics Platform"/>
            <consortium name="The Broad Institute Genome Sequencing Center for Infectious Disease"/>
            <person name="Wu L."/>
            <person name="Ma J."/>
        </authorList>
    </citation>
    <scope>NUCLEOTIDE SEQUENCE [LARGE SCALE GENOMIC DNA]</scope>
    <source>
        <strain evidence="1 2">JCM 6921</strain>
    </source>
</reference>
<keyword evidence="2" id="KW-1185">Reference proteome</keyword>
<dbReference type="RefSeq" id="WP_344631250.1">
    <property type="nucleotide sequence ID" value="NZ_BAAATJ010000011.1"/>
</dbReference>
<evidence type="ECO:0008006" key="3">
    <source>
        <dbReference type="Google" id="ProtNLM"/>
    </source>
</evidence>
<dbReference type="Pfam" id="PF09225">
    <property type="entry name" value="Endonuc-PvuII"/>
    <property type="match status" value="1"/>
</dbReference>
<gene>
    <name evidence="1" type="ORF">GCM10010420_27310</name>
</gene>
<dbReference type="InterPro" id="IPR038402">
    <property type="entry name" value="PvuII_sf"/>
</dbReference>
<evidence type="ECO:0000313" key="1">
    <source>
        <dbReference type="EMBL" id="GAA2399405.1"/>
    </source>
</evidence>
<accession>A0ABN3IAP2</accession>
<name>A0ABN3IAP2_9ACTN</name>